<dbReference type="Pfam" id="PF01094">
    <property type="entry name" value="ANF_receptor"/>
    <property type="match status" value="1"/>
</dbReference>
<dbReference type="InterPro" id="IPR011500">
    <property type="entry name" value="GPCR_3_9-Cys_dom"/>
</dbReference>
<dbReference type="InterPro" id="IPR001828">
    <property type="entry name" value="ANF_lig-bd_rcpt"/>
</dbReference>
<dbReference type="Gene3D" id="2.10.50.30">
    <property type="entry name" value="GPCR, family 3, nine cysteines domain"/>
    <property type="match status" value="1"/>
</dbReference>
<dbReference type="Pfam" id="PF00003">
    <property type="entry name" value="7tm_3"/>
    <property type="match status" value="1"/>
</dbReference>
<keyword evidence="9" id="KW-0325">Glycoprotein</keyword>
<feature type="transmembrane region" description="Helical" evidence="11">
    <location>
        <begin position="484"/>
        <end position="508"/>
    </location>
</feature>
<evidence type="ECO:0000259" key="12">
    <source>
        <dbReference type="PROSITE" id="PS50259"/>
    </source>
</evidence>
<evidence type="ECO:0000256" key="6">
    <source>
        <dbReference type="ARBA" id="ARBA00023040"/>
    </source>
</evidence>
<dbReference type="PANTHER" id="PTHR24061:SF599">
    <property type="entry name" value="G-PROTEIN COUPLED RECEPTORS FAMILY 3 PROFILE DOMAIN-CONTAINING PROTEIN"/>
    <property type="match status" value="1"/>
</dbReference>
<keyword evidence="6" id="KW-0297">G-protein coupled receptor</keyword>
<gene>
    <name evidence="14" type="primary">LOC110070467</name>
</gene>
<keyword evidence="4" id="KW-0732">Signal</keyword>
<dbReference type="InterPro" id="IPR004073">
    <property type="entry name" value="GPCR_3_vmron_rcpt_2"/>
</dbReference>
<dbReference type="InterPro" id="IPR038550">
    <property type="entry name" value="GPCR_3_9-Cys_sf"/>
</dbReference>
<dbReference type="PROSITE" id="PS50259">
    <property type="entry name" value="G_PROTEIN_RECEP_F3_4"/>
    <property type="match status" value="1"/>
</dbReference>
<evidence type="ECO:0000256" key="8">
    <source>
        <dbReference type="ARBA" id="ARBA00023170"/>
    </source>
</evidence>
<dbReference type="InterPro" id="IPR000068">
    <property type="entry name" value="GPCR_3_Ca_sens_rcpt-rel"/>
</dbReference>
<dbReference type="RefSeq" id="XP_072859833.1">
    <property type="nucleotide sequence ID" value="XM_073003732.1"/>
</dbReference>
<dbReference type="InterPro" id="IPR017978">
    <property type="entry name" value="GPCR_3_C"/>
</dbReference>
<dbReference type="InterPro" id="IPR000337">
    <property type="entry name" value="GPCR_3"/>
</dbReference>
<feature type="transmembrane region" description="Helical" evidence="11">
    <location>
        <begin position="573"/>
        <end position="596"/>
    </location>
</feature>
<accession>A0ABM5GQE7</accession>
<dbReference type="SUPFAM" id="SSF53822">
    <property type="entry name" value="Periplasmic binding protein-like I"/>
    <property type="match status" value="1"/>
</dbReference>
<evidence type="ECO:0000256" key="10">
    <source>
        <dbReference type="ARBA" id="ARBA00023224"/>
    </source>
</evidence>
<proteinExistence type="predicted"/>
<feature type="transmembrane region" description="Helical" evidence="11">
    <location>
        <begin position="452"/>
        <end position="472"/>
    </location>
</feature>
<dbReference type="PROSITE" id="PS00981">
    <property type="entry name" value="G_PROTEIN_RECEP_F3_3"/>
    <property type="match status" value="1"/>
</dbReference>
<evidence type="ECO:0000256" key="7">
    <source>
        <dbReference type="ARBA" id="ARBA00023136"/>
    </source>
</evidence>
<dbReference type="InterPro" id="IPR017979">
    <property type="entry name" value="GPCR_3_CS"/>
</dbReference>
<feature type="domain" description="G-protein coupled receptors family 3 profile" evidence="12">
    <location>
        <begin position="414"/>
        <end position="667"/>
    </location>
</feature>
<organism evidence="13 14">
    <name type="scientific">Pogona vitticeps</name>
    <name type="common">central bearded dragon</name>
    <dbReference type="NCBI Taxonomy" id="103695"/>
    <lineage>
        <taxon>Eukaryota</taxon>
        <taxon>Metazoa</taxon>
        <taxon>Chordata</taxon>
        <taxon>Craniata</taxon>
        <taxon>Vertebrata</taxon>
        <taxon>Euteleostomi</taxon>
        <taxon>Lepidosauria</taxon>
        <taxon>Squamata</taxon>
        <taxon>Bifurcata</taxon>
        <taxon>Unidentata</taxon>
        <taxon>Episquamata</taxon>
        <taxon>Toxicofera</taxon>
        <taxon>Iguania</taxon>
        <taxon>Acrodonta</taxon>
        <taxon>Agamidae</taxon>
        <taxon>Amphibolurinae</taxon>
        <taxon>Pogona</taxon>
    </lineage>
</organism>
<keyword evidence="7 11" id="KW-0472">Membrane</keyword>
<evidence type="ECO:0000256" key="2">
    <source>
        <dbReference type="ARBA" id="ARBA00022475"/>
    </source>
</evidence>
<evidence type="ECO:0000313" key="14">
    <source>
        <dbReference type="RefSeq" id="XP_072859833.1"/>
    </source>
</evidence>
<feature type="transmembrane region" description="Helical" evidence="11">
    <location>
        <begin position="414"/>
        <end position="437"/>
    </location>
</feature>
<keyword evidence="10" id="KW-0807">Transducer</keyword>
<reference evidence="14" key="1">
    <citation type="submission" date="2025-08" db="UniProtKB">
        <authorList>
            <consortium name="RefSeq"/>
        </authorList>
    </citation>
    <scope>IDENTIFICATION</scope>
</reference>
<dbReference type="Gene3D" id="3.40.50.2300">
    <property type="match status" value="2"/>
</dbReference>
<comment type="subcellular location">
    <subcellularLocation>
        <location evidence="1">Cell membrane</location>
        <topology evidence="1">Multi-pass membrane protein</topology>
    </subcellularLocation>
</comment>
<keyword evidence="2" id="KW-1003">Cell membrane</keyword>
<protein>
    <submittedName>
        <fullName evidence="14">Vomeronasal type-2 receptor 26-like</fullName>
    </submittedName>
</protein>
<keyword evidence="5 11" id="KW-1133">Transmembrane helix</keyword>
<keyword evidence="13" id="KW-1185">Reference proteome</keyword>
<dbReference type="GeneID" id="110070467"/>
<sequence length="682" mass="77444">MVPNEAVQYVGIIRLLLHFGWTWVGLLAVADHSGEHFLNVMEPLLHQNQICSAFIQRIPNRTYLPSVAEIQSMTNYLPLMEAKTSTFIMYGETLTMMWLSMLMNLANAEYMENTSTGKVWIMTAKFDFALHGLVIHWNFEMFHGNLAFAVHSSKHQKFHTYLQNMQPSLAEGNSFLREFWEQAFDCSFPDLIEPKEESKLCTGEERLESLPEAAFEMDMTGPSYGIYNAVYAVAHALNVMDSSRFSQRGEMWNRRLQDLQPWELQPFLHHISFNNSAGEEVSFNDQQEIIGGFDIINMLIFPNNSFHRVKVGWVGPNEGNEFVIDEDMIVWQRYFKEVPPLSVCSDSCYAGSQKKKKEGEKFCCYDCSPCPEGQVSNQKDTDECFKCPEDEYPSKTRDRCISKPLTFLSYEEPLGIGLVSLSISFSLITILVLALFIKHNDTPFVKANNREVTYILLISLLFCFLSPFFFLGQPGKVICLLQQSAFGIIFSMAVSCILAKTITVVVAFMAAKPGSKMRRWLGKRLTHSIVLFFSFIQAAICTVWLSTSPPFPHLDMQSLSEEIILECLDGSGVLLYVVLGYMGLLSLTSFLVAFLARKLPDSFNEAKFITFSMLVFCSVWLSFVPTYLSTKGKYMVAVEIFSILASGVGLLACIFFPKCYIILLMPDLKHKGQLIRKKTLNI</sequence>
<feature type="transmembrane region" description="Helical" evidence="11">
    <location>
        <begin position="640"/>
        <end position="663"/>
    </location>
</feature>
<dbReference type="PRINTS" id="PR00248">
    <property type="entry name" value="GPCRMGR"/>
</dbReference>
<dbReference type="CDD" id="cd15283">
    <property type="entry name" value="7tmC_V2R_pheromone"/>
    <property type="match status" value="1"/>
</dbReference>
<dbReference type="PANTHER" id="PTHR24061">
    <property type="entry name" value="CALCIUM-SENSING RECEPTOR-RELATED"/>
    <property type="match status" value="1"/>
</dbReference>
<keyword evidence="8" id="KW-0675">Receptor</keyword>
<dbReference type="InterPro" id="IPR028082">
    <property type="entry name" value="Peripla_BP_I"/>
</dbReference>
<evidence type="ECO:0000256" key="5">
    <source>
        <dbReference type="ARBA" id="ARBA00022989"/>
    </source>
</evidence>
<feature type="transmembrane region" description="Helical" evidence="11">
    <location>
        <begin position="529"/>
        <end position="547"/>
    </location>
</feature>
<evidence type="ECO:0000256" key="11">
    <source>
        <dbReference type="SAM" id="Phobius"/>
    </source>
</evidence>
<evidence type="ECO:0000313" key="13">
    <source>
        <dbReference type="Proteomes" id="UP001652642"/>
    </source>
</evidence>
<evidence type="ECO:0000256" key="3">
    <source>
        <dbReference type="ARBA" id="ARBA00022692"/>
    </source>
</evidence>
<evidence type="ECO:0000256" key="4">
    <source>
        <dbReference type="ARBA" id="ARBA00022729"/>
    </source>
</evidence>
<dbReference type="Proteomes" id="UP001652642">
    <property type="component" value="Chromosome 6"/>
</dbReference>
<name>A0ABM5GQE7_9SAUR</name>
<evidence type="ECO:0000256" key="1">
    <source>
        <dbReference type="ARBA" id="ARBA00004651"/>
    </source>
</evidence>
<dbReference type="Pfam" id="PF07562">
    <property type="entry name" value="NCD3G"/>
    <property type="match status" value="1"/>
</dbReference>
<feature type="transmembrane region" description="Helical" evidence="11">
    <location>
        <begin position="608"/>
        <end position="628"/>
    </location>
</feature>
<keyword evidence="3 11" id="KW-0812">Transmembrane</keyword>
<dbReference type="PRINTS" id="PR01535">
    <property type="entry name" value="VOMERONASL2R"/>
</dbReference>
<evidence type="ECO:0000256" key="9">
    <source>
        <dbReference type="ARBA" id="ARBA00023180"/>
    </source>
</evidence>